<comment type="subcellular location">
    <subcellularLocation>
        <location evidence="1">Peroxisome membrane</location>
        <topology evidence="1">Multi-pass membrane protein</topology>
    </subcellularLocation>
</comment>
<dbReference type="Proteomes" id="UP000509704">
    <property type="component" value="Chromosome 6"/>
</dbReference>
<keyword evidence="3 10" id="KW-0813">Transport</keyword>
<dbReference type="Pfam" id="PF00153">
    <property type="entry name" value="Mito_carr"/>
    <property type="match status" value="3"/>
</dbReference>
<keyword evidence="5" id="KW-0677">Repeat</keyword>
<keyword evidence="6 11" id="KW-1133">Transmembrane helix</keyword>
<evidence type="ECO:0000256" key="4">
    <source>
        <dbReference type="ARBA" id="ARBA00022692"/>
    </source>
</evidence>
<dbReference type="AlphaFoldDB" id="A0A7H9B4U9"/>
<dbReference type="GO" id="GO:0006635">
    <property type="term" value="P:fatty acid beta-oxidation"/>
    <property type="evidence" value="ECO:0007669"/>
    <property type="project" value="InterPro"/>
</dbReference>
<sequence>MASFEAALTGAVASSLANIAVYPLDLSKTLLQTQVDQKGYEEQKSEESTRDRKYNSALDCIYRIFKARGFKGLYQGMTTSVLASFIQSFCYFFWYTLIRKYYSSIKNKGARGRYAGFSTFEELLLGVVAAATSQLLTNPVSVISTRQQTMSSKSSEDAKVGHIVKQIVKEQNGSITGLWKGLKVSLVLTINPSITYASYQKLKSAFFSADDSSRGNTQLSAGQNFMLGVLSKMISTIITQPLIVSKASLQRRGSKFTSFQQVLVFLYQTEGVLGLWKGIRPQLAKGVLVQGLLFMFKGELSKFIHKLLLVYVRKFAKPTIRNGKQFL</sequence>
<name>A0A7H9B4U9_ZYGMR</name>
<evidence type="ECO:0000256" key="1">
    <source>
        <dbReference type="ARBA" id="ARBA00004585"/>
    </source>
</evidence>
<dbReference type="GO" id="GO:0015217">
    <property type="term" value="F:ADP transmembrane transporter activity"/>
    <property type="evidence" value="ECO:0007669"/>
    <property type="project" value="InterPro"/>
</dbReference>
<accession>A0A7H9B4U9</accession>
<evidence type="ECO:0000256" key="7">
    <source>
        <dbReference type="ARBA" id="ARBA00023136"/>
    </source>
</evidence>
<dbReference type="SUPFAM" id="SSF103506">
    <property type="entry name" value="Mitochondrial carrier"/>
    <property type="match status" value="1"/>
</dbReference>
<dbReference type="GO" id="GO:0005347">
    <property type="term" value="F:ATP transmembrane transporter activity"/>
    <property type="evidence" value="ECO:0007669"/>
    <property type="project" value="InterPro"/>
</dbReference>
<evidence type="ECO:0000256" key="10">
    <source>
        <dbReference type="RuleBase" id="RU000488"/>
    </source>
</evidence>
<gene>
    <name evidence="12" type="ORF">HG535_0F01310</name>
</gene>
<evidence type="ECO:0000256" key="3">
    <source>
        <dbReference type="ARBA" id="ARBA00022448"/>
    </source>
</evidence>
<evidence type="ECO:0000256" key="6">
    <source>
        <dbReference type="ARBA" id="ARBA00022989"/>
    </source>
</evidence>
<dbReference type="GO" id="GO:0007031">
    <property type="term" value="P:peroxisome organization"/>
    <property type="evidence" value="ECO:0007669"/>
    <property type="project" value="TreeGrafter"/>
</dbReference>
<reference evidence="12 13" key="1">
    <citation type="submission" date="2020-07" db="EMBL/GenBank/DDBJ databases">
        <title>The yeast mating-type switching endonuclease HO is a domesticated member of an unorthodox homing genetic element family.</title>
        <authorList>
            <person name="Coughlan A.Y."/>
            <person name="Lombardi L."/>
            <person name="Braun-Galleani S."/>
            <person name="Martos A.R."/>
            <person name="Galeote V."/>
            <person name="Bigey F."/>
            <person name="Dequin S."/>
            <person name="Byrne K.P."/>
            <person name="Wolfe K.H."/>
        </authorList>
    </citation>
    <scope>NUCLEOTIDE SEQUENCE [LARGE SCALE GENOMIC DNA]</scope>
    <source>
        <strain evidence="12 13">NRRL Y-6702</strain>
    </source>
</reference>
<dbReference type="PANTHER" id="PTHR46650">
    <property type="entry name" value="PEROXISOMAL ADENINE NUCLEOTIDE TRANSPORTER 1"/>
    <property type="match status" value="1"/>
</dbReference>
<dbReference type="Gene3D" id="1.50.40.10">
    <property type="entry name" value="Mitochondrial carrier domain"/>
    <property type="match status" value="1"/>
</dbReference>
<organism evidence="12 13">
    <name type="scientific">Zygotorulaspora mrakii</name>
    <name type="common">Zygosaccharomyces mrakii</name>
    <dbReference type="NCBI Taxonomy" id="42260"/>
    <lineage>
        <taxon>Eukaryota</taxon>
        <taxon>Fungi</taxon>
        <taxon>Dikarya</taxon>
        <taxon>Ascomycota</taxon>
        <taxon>Saccharomycotina</taxon>
        <taxon>Saccharomycetes</taxon>
        <taxon>Saccharomycetales</taxon>
        <taxon>Saccharomycetaceae</taxon>
        <taxon>Zygotorulaspora</taxon>
    </lineage>
</organism>
<feature type="transmembrane region" description="Helical" evidence="11">
    <location>
        <begin position="73"/>
        <end position="94"/>
    </location>
</feature>
<keyword evidence="4 9" id="KW-0812">Transmembrane</keyword>
<feature type="repeat" description="Solcar" evidence="9">
    <location>
        <begin position="219"/>
        <end position="303"/>
    </location>
</feature>
<keyword evidence="13" id="KW-1185">Reference proteome</keyword>
<evidence type="ECO:0000256" key="8">
    <source>
        <dbReference type="ARBA" id="ARBA00023140"/>
    </source>
</evidence>
<keyword evidence="8" id="KW-0576">Peroxisome</keyword>
<feature type="repeat" description="Solcar" evidence="9">
    <location>
        <begin position="117"/>
        <end position="205"/>
    </location>
</feature>
<feature type="repeat" description="Solcar" evidence="9">
    <location>
        <begin position="1"/>
        <end position="101"/>
    </location>
</feature>
<evidence type="ECO:0000313" key="12">
    <source>
        <dbReference type="EMBL" id="QLG73620.1"/>
    </source>
</evidence>
<dbReference type="InterPro" id="IPR023395">
    <property type="entry name" value="MCP_dom_sf"/>
</dbReference>
<evidence type="ECO:0000313" key="13">
    <source>
        <dbReference type="Proteomes" id="UP000509704"/>
    </source>
</evidence>
<comment type="similarity">
    <text evidence="2 10">Belongs to the mitochondrial carrier (TC 2.A.29) family.</text>
</comment>
<evidence type="ECO:0000256" key="2">
    <source>
        <dbReference type="ARBA" id="ARBA00006375"/>
    </source>
</evidence>
<dbReference type="PROSITE" id="PS50920">
    <property type="entry name" value="SOLCAR"/>
    <property type="match status" value="3"/>
</dbReference>
<dbReference type="KEGG" id="zmk:HG535_0F01310"/>
<dbReference type="PANTHER" id="PTHR46650:SF1">
    <property type="entry name" value="PEROXISOMAL ADENINE NUCLEOTIDE TRANSPORTER 1"/>
    <property type="match status" value="1"/>
</dbReference>
<evidence type="ECO:0000256" key="11">
    <source>
        <dbReference type="SAM" id="Phobius"/>
    </source>
</evidence>
<dbReference type="InterPro" id="IPR018108">
    <property type="entry name" value="MCP_transmembrane"/>
</dbReference>
<dbReference type="GeneID" id="59237379"/>
<keyword evidence="7 9" id="KW-0472">Membrane</keyword>
<evidence type="ECO:0000256" key="9">
    <source>
        <dbReference type="PROSITE-ProRule" id="PRU00282"/>
    </source>
</evidence>
<dbReference type="GO" id="GO:0005778">
    <property type="term" value="C:peroxisomal membrane"/>
    <property type="evidence" value="ECO:0007669"/>
    <property type="project" value="UniProtKB-SubCell"/>
</dbReference>
<dbReference type="InterPro" id="IPR045900">
    <property type="entry name" value="Peroxisomal_Ade_carrier"/>
</dbReference>
<evidence type="ECO:0008006" key="14">
    <source>
        <dbReference type="Google" id="ProtNLM"/>
    </source>
</evidence>
<dbReference type="EMBL" id="CP058609">
    <property type="protein sequence ID" value="QLG73620.1"/>
    <property type="molecule type" value="Genomic_DNA"/>
</dbReference>
<proteinExistence type="inferred from homology"/>
<dbReference type="OrthoDB" id="446044at2759"/>
<dbReference type="RefSeq" id="XP_037145346.1">
    <property type="nucleotide sequence ID" value="XM_037289451.1"/>
</dbReference>
<evidence type="ECO:0000256" key="5">
    <source>
        <dbReference type="ARBA" id="ARBA00022737"/>
    </source>
</evidence>
<protein>
    <recommendedName>
        <fullName evidence="14">Peroxisomal adenine nucleotide transporter 1</fullName>
    </recommendedName>
</protein>